<dbReference type="Proteomes" id="UP000465112">
    <property type="component" value="Chromosome 16"/>
</dbReference>
<feature type="region of interest" description="Disordered" evidence="1">
    <location>
        <begin position="1"/>
        <end position="69"/>
    </location>
</feature>
<evidence type="ECO:0000256" key="1">
    <source>
        <dbReference type="SAM" id="MobiDB-lite"/>
    </source>
</evidence>
<dbReference type="GO" id="GO:0006260">
    <property type="term" value="P:DNA replication"/>
    <property type="evidence" value="ECO:0007669"/>
    <property type="project" value="TreeGrafter"/>
</dbReference>
<dbReference type="GO" id="GO:0000785">
    <property type="term" value="C:chromatin"/>
    <property type="evidence" value="ECO:0007669"/>
    <property type="project" value="TreeGrafter"/>
</dbReference>
<feature type="compositionally biased region" description="Basic and acidic residues" evidence="1">
    <location>
        <begin position="1"/>
        <end position="13"/>
    </location>
</feature>
<organism evidence="2 3">
    <name type="scientific">Perca fluviatilis</name>
    <name type="common">European perch</name>
    <dbReference type="NCBI Taxonomy" id="8168"/>
    <lineage>
        <taxon>Eukaryota</taxon>
        <taxon>Metazoa</taxon>
        <taxon>Chordata</taxon>
        <taxon>Craniata</taxon>
        <taxon>Vertebrata</taxon>
        <taxon>Euteleostomi</taxon>
        <taxon>Actinopterygii</taxon>
        <taxon>Neopterygii</taxon>
        <taxon>Teleostei</taxon>
        <taxon>Neoteleostei</taxon>
        <taxon>Acanthomorphata</taxon>
        <taxon>Eupercaria</taxon>
        <taxon>Perciformes</taxon>
        <taxon>Percoidei</taxon>
        <taxon>Percidae</taxon>
        <taxon>Percinae</taxon>
        <taxon>Perca</taxon>
    </lineage>
</organism>
<accession>A0A6A5EHQ2</accession>
<feature type="compositionally biased region" description="Polar residues" evidence="1">
    <location>
        <begin position="289"/>
        <end position="304"/>
    </location>
</feature>
<dbReference type="SUPFAM" id="SSF50494">
    <property type="entry name" value="Trypsin-like serine proteases"/>
    <property type="match status" value="1"/>
</dbReference>
<comment type="caution">
    <text evidence="2">The sequence shown here is derived from an EMBL/GenBank/DDBJ whole genome shotgun (WGS) entry which is preliminary data.</text>
</comment>
<evidence type="ECO:0000313" key="2">
    <source>
        <dbReference type="EMBL" id="KAF1378418.1"/>
    </source>
</evidence>
<dbReference type="OrthoDB" id="10025068at2759"/>
<proteinExistence type="predicted"/>
<feature type="compositionally biased region" description="Basic and acidic residues" evidence="1">
    <location>
        <begin position="305"/>
        <end position="314"/>
    </location>
</feature>
<feature type="region of interest" description="Disordered" evidence="1">
    <location>
        <begin position="281"/>
        <end position="335"/>
    </location>
</feature>
<evidence type="ECO:0008006" key="4">
    <source>
        <dbReference type="Google" id="ProtNLM"/>
    </source>
</evidence>
<dbReference type="InterPro" id="IPR009003">
    <property type="entry name" value="Peptidase_S1_PA"/>
</dbReference>
<sequence>MTEMRGPMDKVVTEETENQDGKSSQPPQPVAVPCVKLETSPGCTSPPLLQSQQGLAPAPRNPLVKQEEEPHATHSFEWCWGKEKPTTWTCNKAGTIEDVLKRSHKFTDVAGKNQNKELVIVKDGKLISSHFPCILIKKNESLTVKYVKAVNKPQQPVGGSHHRQRKGPSDELVVFDVLTKGGTNVANIMRNQVLKNDFQEIAVYAYKGEKVRHALKRDGRFLNTVFKKNCALSHKVTEKETEMSSLVDDLDGEIFQIILLNKSDPPLSQPGSLDDAYMMQNESQRSDSDVNQDPLPQSTTAKSLNDSKPKEKSMLDGNKVPENIYEIPDSKQKQKRLSSQFKDLVKGKKTQQGSKLSRIQNLFRVEYGKNVETCMEVKTVKKLMDISRFVCQVRINGRAEGSGFLLFGKFVITNGHVVKDIYDESTRQLNERVNVHFSYESLDQMDFGESVEEVAGFEYGHDESGHMCDWALLRLGADQELPDGLLTIMHFGSRPQRGGICIIGHPYGGVKKMDPCLIVLPEYRNQVVERHRCENPEGVCPENPHYRKNQEHIQVVTNRFFEDVKKDESNRQALMYESCFSFGSSGSPVFDEHCNVVAMHSGGYAYRNAKGESQSVVEYGYPLSIIIEHIIVQMVERRRFDVLKEYLACNYTYHRNVITNLKKLVESRNLTAFKSALSNSVVTSDESLKAFFEFFSQRDEPVPMDSDAY</sequence>
<dbReference type="PANTHER" id="PTHR14389:SF3">
    <property type="entry name" value="PROTEIN FAM111A-LIKE"/>
    <property type="match status" value="1"/>
</dbReference>
<feature type="compositionally biased region" description="Polar residues" evidence="1">
    <location>
        <begin position="41"/>
        <end position="54"/>
    </location>
</feature>
<protein>
    <recommendedName>
        <fullName evidence="4">Serine protease</fullName>
    </recommendedName>
</protein>
<dbReference type="AlphaFoldDB" id="A0A6A5EHQ2"/>
<dbReference type="GO" id="GO:0005634">
    <property type="term" value="C:nucleus"/>
    <property type="evidence" value="ECO:0007669"/>
    <property type="project" value="TreeGrafter"/>
</dbReference>
<dbReference type="InterPro" id="IPR043504">
    <property type="entry name" value="Peptidase_S1_PA_chymotrypsin"/>
</dbReference>
<dbReference type="Gene3D" id="2.40.10.10">
    <property type="entry name" value="Trypsin-like serine proteases"/>
    <property type="match status" value="1"/>
</dbReference>
<dbReference type="PANTHER" id="PTHR14389">
    <property type="entry name" value="SI:CH1073-475A24.1"/>
    <property type="match status" value="1"/>
</dbReference>
<gene>
    <name evidence="2" type="ORF">PFLUV_G00190340</name>
</gene>
<dbReference type="Pfam" id="PF13365">
    <property type="entry name" value="Trypsin_2"/>
    <property type="match status" value="1"/>
</dbReference>
<reference evidence="2 3" key="1">
    <citation type="submission" date="2019-06" db="EMBL/GenBank/DDBJ databases">
        <title>A chromosome-scale genome assembly of the European perch, Perca fluviatilis.</title>
        <authorList>
            <person name="Roques C."/>
            <person name="Zahm M."/>
            <person name="Cabau C."/>
            <person name="Klopp C."/>
            <person name="Bouchez O."/>
            <person name="Donnadieu C."/>
            <person name="Kuhl H."/>
            <person name="Gislard M."/>
            <person name="Guendouz S."/>
            <person name="Journot L."/>
            <person name="Haffray P."/>
            <person name="Bestin A."/>
            <person name="Morvezen R."/>
            <person name="Feron R."/>
            <person name="Wen M."/>
            <person name="Jouanno E."/>
            <person name="Herpin A."/>
            <person name="Schartl M."/>
            <person name="Postlethwait J."/>
            <person name="Schaerlinger B."/>
            <person name="Chardard D."/>
            <person name="Lecocq T."/>
            <person name="Poncet C."/>
            <person name="Jaffrelo L."/>
            <person name="Lampietro C."/>
            <person name="Guiguen Y."/>
        </authorList>
    </citation>
    <scope>NUCLEOTIDE SEQUENCE [LARGE SCALE GENOMIC DNA]</scope>
    <source>
        <tissue evidence="2">Blood</tissue>
    </source>
</reference>
<name>A0A6A5EHQ2_PERFL</name>
<evidence type="ECO:0000313" key="3">
    <source>
        <dbReference type="Proteomes" id="UP000465112"/>
    </source>
</evidence>
<dbReference type="EMBL" id="VHII01000016">
    <property type="protein sequence ID" value="KAF1378418.1"/>
    <property type="molecule type" value="Genomic_DNA"/>
</dbReference>
<keyword evidence="3" id="KW-1185">Reference proteome</keyword>